<organism evidence="3 4">
    <name type="scientific">Culicoidibacter larvae</name>
    <dbReference type="NCBI Taxonomy" id="2579976"/>
    <lineage>
        <taxon>Bacteria</taxon>
        <taxon>Bacillati</taxon>
        <taxon>Bacillota</taxon>
        <taxon>Culicoidibacteria</taxon>
        <taxon>Culicoidibacterales</taxon>
        <taxon>Culicoidibacteraceae</taxon>
        <taxon>Culicoidibacter</taxon>
    </lineage>
</organism>
<comment type="subcellular location">
    <subcellularLocation>
        <location evidence="2">Cytoplasm</location>
    </subcellularLocation>
</comment>
<dbReference type="InterPro" id="IPR038136">
    <property type="entry name" value="CofD-like_dom_sf"/>
</dbReference>
<dbReference type="InterPro" id="IPR002882">
    <property type="entry name" value="CofD"/>
</dbReference>
<keyword evidence="1 2" id="KW-0963">Cytoplasm</keyword>
<dbReference type="GO" id="GO:0005737">
    <property type="term" value="C:cytoplasm"/>
    <property type="evidence" value="ECO:0007669"/>
    <property type="project" value="UniProtKB-SubCell"/>
</dbReference>
<evidence type="ECO:0000313" key="3">
    <source>
        <dbReference type="EMBL" id="TLG77305.1"/>
    </source>
</evidence>
<proteinExistence type="inferred from homology"/>
<dbReference type="Gene3D" id="3.40.50.10680">
    <property type="entry name" value="CofD-like domains"/>
    <property type="match status" value="1"/>
</dbReference>
<name>A0A5R8QH09_9FIRM</name>
<comment type="function">
    <text evidence="2">Required for morphogenesis under gluconeogenic growth conditions.</text>
</comment>
<comment type="similarity">
    <text evidence="2">Belongs to the gluconeogenesis factor family.</text>
</comment>
<gene>
    <name evidence="3" type="primary">yvcK</name>
    <name evidence="3" type="ORF">FEZ08_01425</name>
</gene>
<dbReference type="InParanoid" id="A0A5R8QH09"/>
<dbReference type="SUPFAM" id="SSF142338">
    <property type="entry name" value="CofD-like"/>
    <property type="match status" value="1"/>
</dbReference>
<evidence type="ECO:0000256" key="1">
    <source>
        <dbReference type="ARBA" id="ARBA00022490"/>
    </source>
</evidence>
<keyword evidence="4" id="KW-1185">Reference proteome</keyword>
<evidence type="ECO:0000256" key="2">
    <source>
        <dbReference type="HAMAP-Rule" id="MF_00973"/>
    </source>
</evidence>
<dbReference type="PANTHER" id="PTHR30135">
    <property type="entry name" value="UNCHARACTERIZED PROTEIN YVCK-RELATED"/>
    <property type="match status" value="1"/>
</dbReference>
<protein>
    <recommendedName>
        <fullName evidence="2">Putative gluconeogenesis factor</fullName>
    </recommendedName>
</protein>
<dbReference type="GO" id="GO:0008360">
    <property type="term" value="P:regulation of cell shape"/>
    <property type="evidence" value="ECO:0007669"/>
    <property type="project" value="UniProtKB-UniRule"/>
</dbReference>
<reference evidence="3 4" key="1">
    <citation type="submission" date="2019-05" db="EMBL/GenBank/DDBJ databases">
        <title>Culicoidintestinum kansasii gen. nov., sp. nov. from the gastrointestinal tract of the biting midge, Culicoides sonorensis.</title>
        <authorList>
            <person name="Neupane S."/>
            <person name="Ghosh A."/>
            <person name="Gunther S."/>
            <person name="Martin K."/>
            <person name="Zurek L."/>
        </authorList>
    </citation>
    <scope>NUCLEOTIDE SEQUENCE [LARGE SCALE GENOMIC DNA]</scope>
    <source>
        <strain evidence="3 4">CS-1</strain>
    </source>
</reference>
<sequence length="325" mass="34743">MLPVEYPKVVAIGGGTGLSTLLRGLKHFPVDITAIVTVADDGGSSGVLREDFRIPPPGDIRNVLVALSGSETLFNDLLQFRFSSDRGENYLDGHPVGNLLLAAMTALTDGDFVQAIENIGDVLNIKGRVYPASPAANVLHAELEDGTFVQGESTLATKGSPIKRVFYQGDTEAVPEAIEAILEADVVILGPGSLYTSVIPNILFPEIAAAVNNNLVADVVYIANIMTEAGETDNYTAADHLQAIIDHGVTSVNKIIVNDEAIPQKFLLSYAEENAIPVENDIERLEEELGVQVILSRVVDLSDNTVRHDSIKTAASVYAIALDRL</sequence>
<dbReference type="Proteomes" id="UP000306912">
    <property type="component" value="Unassembled WGS sequence"/>
</dbReference>
<dbReference type="HAMAP" id="MF_00973">
    <property type="entry name" value="Gluconeogen_factor"/>
    <property type="match status" value="1"/>
</dbReference>
<dbReference type="PANTHER" id="PTHR30135:SF3">
    <property type="entry name" value="GLUCONEOGENESIS FACTOR-RELATED"/>
    <property type="match status" value="1"/>
</dbReference>
<dbReference type="Pfam" id="PF01933">
    <property type="entry name" value="CofD"/>
    <property type="match status" value="1"/>
</dbReference>
<accession>A0A5R8QH09</accession>
<dbReference type="FunCoup" id="A0A5R8QH09">
    <property type="interactions" value="51"/>
</dbReference>
<dbReference type="NCBIfam" id="TIGR01826">
    <property type="entry name" value="CofD_related"/>
    <property type="match status" value="1"/>
</dbReference>
<dbReference type="GO" id="GO:0043743">
    <property type="term" value="F:LPPG:FO 2-phospho-L-lactate transferase activity"/>
    <property type="evidence" value="ECO:0007669"/>
    <property type="project" value="InterPro"/>
</dbReference>
<dbReference type="OrthoDB" id="9783842at2"/>
<dbReference type="CDD" id="cd07187">
    <property type="entry name" value="YvcK_like"/>
    <property type="match status" value="1"/>
</dbReference>
<dbReference type="EMBL" id="VBWP01000001">
    <property type="protein sequence ID" value="TLG77305.1"/>
    <property type="molecule type" value="Genomic_DNA"/>
</dbReference>
<evidence type="ECO:0000313" key="4">
    <source>
        <dbReference type="Proteomes" id="UP000306912"/>
    </source>
</evidence>
<comment type="caution">
    <text evidence="3">The sequence shown here is derived from an EMBL/GenBank/DDBJ whole genome shotgun (WGS) entry which is preliminary data.</text>
</comment>
<dbReference type="RefSeq" id="WP_138189913.1">
    <property type="nucleotide sequence ID" value="NZ_VBWP01000001.1"/>
</dbReference>
<dbReference type="AlphaFoldDB" id="A0A5R8QH09"/>
<dbReference type="InterPro" id="IPR010119">
    <property type="entry name" value="Gluconeogen_factor"/>
</dbReference>